<reference evidence="1 2" key="1">
    <citation type="submission" date="2024-01" db="EMBL/GenBank/DDBJ databases">
        <title>The genome of the rayed Mediterranean limpet Patella caerulea (Linnaeus, 1758).</title>
        <authorList>
            <person name="Anh-Thu Weber A."/>
            <person name="Halstead-Nussloch G."/>
        </authorList>
    </citation>
    <scope>NUCLEOTIDE SEQUENCE [LARGE SCALE GENOMIC DNA]</scope>
    <source>
        <strain evidence="1">AATW-2023a</strain>
        <tissue evidence="1">Whole specimen</tissue>
    </source>
</reference>
<comment type="caution">
    <text evidence="1">The sequence shown here is derived from an EMBL/GenBank/DDBJ whole genome shotgun (WGS) entry which is preliminary data.</text>
</comment>
<keyword evidence="2" id="KW-1185">Reference proteome</keyword>
<dbReference type="EMBL" id="JAZGQO010000006">
    <property type="protein sequence ID" value="KAK6186537.1"/>
    <property type="molecule type" value="Genomic_DNA"/>
</dbReference>
<evidence type="ECO:0000313" key="1">
    <source>
        <dbReference type="EMBL" id="KAK6186537.1"/>
    </source>
</evidence>
<dbReference type="AlphaFoldDB" id="A0AAN8PVB6"/>
<evidence type="ECO:0000313" key="2">
    <source>
        <dbReference type="Proteomes" id="UP001347796"/>
    </source>
</evidence>
<organism evidence="1 2">
    <name type="scientific">Patella caerulea</name>
    <name type="common">Rayed Mediterranean limpet</name>
    <dbReference type="NCBI Taxonomy" id="87958"/>
    <lineage>
        <taxon>Eukaryota</taxon>
        <taxon>Metazoa</taxon>
        <taxon>Spiralia</taxon>
        <taxon>Lophotrochozoa</taxon>
        <taxon>Mollusca</taxon>
        <taxon>Gastropoda</taxon>
        <taxon>Patellogastropoda</taxon>
        <taxon>Patelloidea</taxon>
        <taxon>Patellidae</taxon>
        <taxon>Patella</taxon>
    </lineage>
</organism>
<protein>
    <submittedName>
        <fullName evidence="1">Uncharacterized protein</fullName>
    </submittedName>
</protein>
<accession>A0AAN8PVB6</accession>
<sequence>MSIKDNKSITGIQVQDSISFLYQHADDTTVTVVDEDAVIECFKSISRYSRASDGKVNIEKTVVLGIGDIQSDSVAINDIDIPINKNCTKILGVYLGANKEQCEILNWKEKLTKIKTILKYLITT</sequence>
<name>A0AAN8PVB6_PATCE</name>
<proteinExistence type="predicted"/>
<gene>
    <name evidence="1" type="ORF">SNE40_008557</name>
</gene>
<dbReference type="Proteomes" id="UP001347796">
    <property type="component" value="Unassembled WGS sequence"/>
</dbReference>